<protein>
    <submittedName>
        <fullName evidence="3">Esterase</fullName>
    </submittedName>
</protein>
<reference evidence="3" key="2">
    <citation type="submission" date="2020-09" db="EMBL/GenBank/DDBJ databases">
        <authorList>
            <person name="Sun Q."/>
            <person name="Ohkuma M."/>
        </authorList>
    </citation>
    <scope>NUCLEOTIDE SEQUENCE</scope>
    <source>
        <strain evidence="3">JCM 4790</strain>
    </source>
</reference>
<dbReference type="Pfam" id="PF07859">
    <property type="entry name" value="Abhydrolase_3"/>
    <property type="match status" value="1"/>
</dbReference>
<keyword evidence="1" id="KW-0378">Hydrolase</keyword>
<sequence length="323" mass="33999">MTVSPRPGTLVRPPYDPELDTLLAGSPLPTVITADMIEPLRTAPFTAPIEEVLATRDLDHRIITIPGPEGELAASVFTPRGKTATGAGIYHLHGGGFVIGDRYTGIENILDYALEHGAVVVSVDYRLAPERPDPAPVEDAYAGFVWTARHAGELGIDPDRILLAGTSAGAGLAAGVVLLARDRKGPQAMAQLLMSPMLDDRDDTVSARQYSGTGSWSRESNRTGWSALLGARRGTEAVSVYAAPARAADLSGLPPAFIDVGSAEVFRDEDVAYASRLWSSGVQAELHVWAGGFHIFDGAAPAAALSKAALAARSAWVRRTLGA</sequence>
<dbReference type="AlphaFoldDB" id="A0A918P3L9"/>
<proteinExistence type="predicted"/>
<dbReference type="GO" id="GO:0016787">
    <property type="term" value="F:hydrolase activity"/>
    <property type="evidence" value="ECO:0007669"/>
    <property type="project" value="UniProtKB-KW"/>
</dbReference>
<feature type="domain" description="Alpha/beta hydrolase fold-3" evidence="2">
    <location>
        <begin position="90"/>
        <end position="296"/>
    </location>
</feature>
<gene>
    <name evidence="3" type="ORF">GCM10010358_82190</name>
</gene>
<accession>A0A918P3L9</accession>
<name>A0A918P3L9_9ACTN</name>
<dbReference type="InterPro" id="IPR050300">
    <property type="entry name" value="GDXG_lipolytic_enzyme"/>
</dbReference>
<evidence type="ECO:0000256" key="1">
    <source>
        <dbReference type="ARBA" id="ARBA00022801"/>
    </source>
</evidence>
<dbReference type="InterPro" id="IPR029058">
    <property type="entry name" value="AB_hydrolase_fold"/>
</dbReference>
<dbReference type="RefSeq" id="WP_190195341.1">
    <property type="nucleotide sequence ID" value="NZ_BMVU01000129.1"/>
</dbReference>
<dbReference type="InterPro" id="IPR013094">
    <property type="entry name" value="AB_hydrolase_3"/>
</dbReference>
<reference evidence="3" key="1">
    <citation type="journal article" date="2014" name="Int. J. Syst. Evol. Microbiol.">
        <title>Complete genome sequence of Corynebacterium casei LMG S-19264T (=DSM 44701T), isolated from a smear-ripened cheese.</title>
        <authorList>
            <consortium name="US DOE Joint Genome Institute (JGI-PGF)"/>
            <person name="Walter F."/>
            <person name="Albersmeier A."/>
            <person name="Kalinowski J."/>
            <person name="Ruckert C."/>
        </authorList>
    </citation>
    <scope>NUCLEOTIDE SEQUENCE</scope>
    <source>
        <strain evidence="3">JCM 4790</strain>
    </source>
</reference>
<keyword evidence="4" id="KW-1185">Reference proteome</keyword>
<dbReference type="Gene3D" id="3.40.50.1820">
    <property type="entry name" value="alpha/beta hydrolase"/>
    <property type="match status" value="1"/>
</dbReference>
<dbReference type="PANTHER" id="PTHR48081">
    <property type="entry name" value="AB HYDROLASE SUPERFAMILY PROTEIN C4A8.06C"/>
    <property type="match status" value="1"/>
</dbReference>
<dbReference type="EMBL" id="BMVU01000129">
    <property type="protein sequence ID" value="GGY18534.1"/>
    <property type="molecule type" value="Genomic_DNA"/>
</dbReference>
<evidence type="ECO:0000259" key="2">
    <source>
        <dbReference type="Pfam" id="PF07859"/>
    </source>
</evidence>
<evidence type="ECO:0000313" key="3">
    <source>
        <dbReference type="EMBL" id="GGY18534.1"/>
    </source>
</evidence>
<organism evidence="3 4">
    <name type="scientific">Streptomyces minutiscleroticus</name>
    <dbReference type="NCBI Taxonomy" id="68238"/>
    <lineage>
        <taxon>Bacteria</taxon>
        <taxon>Bacillati</taxon>
        <taxon>Actinomycetota</taxon>
        <taxon>Actinomycetes</taxon>
        <taxon>Kitasatosporales</taxon>
        <taxon>Streptomycetaceae</taxon>
        <taxon>Streptomyces</taxon>
    </lineage>
</organism>
<dbReference type="SUPFAM" id="SSF53474">
    <property type="entry name" value="alpha/beta-Hydrolases"/>
    <property type="match status" value="1"/>
</dbReference>
<dbReference type="Proteomes" id="UP000619244">
    <property type="component" value="Unassembled WGS sequence"/>
</dbReference>
<evidence type="ECO:0000313" key="4">
    <source>
        <dbReference type="Proteomes" id="UP000619244"/>
    </source>
</evidence>
<dbReference type="PANTHER" id="PTHR48081:SF8">
    <property type="entry name" value="ALPHA_BETA HYDROLASE FOLD-3 DOMAIN-CONTAINING PROTEIN-RELATED"/>
    <property type="match status" value="1"/>
</dbReference>
<comment type="caution">
    <text evidence="3">The sequence shown here is derived from an EMBL/GenBank/DDBJ whole genome shotgun (WGS) entry which is preliminary data.</text>
</comment>